<reference evidence="3" key="1">
    <citation type="journal article" date="2019" name="Int. J. Syst. Evol. Microbiol.">
        <title>The Global Catalogue of Microorganisms (GCM) 10K type strain sequencing project: providing services to taxonomists for standard genome sequencing and annotation.</title>
        <authorList>
            <consortium name="The Broad Institute Genomics Platform"/>
            <consortium name="The Broad Institute Genome Sequencing Center for Infectious Disease"/>
            <person name="Wu L."/>
            <person name="Ma J."/>
        </authorList>
    </citation>
    <scope>NUCLEOTIDE SEQUENCE [LARGE SCALE GENOMIC DNA]</scope>
    <source>
        <strain evidence="3">KCTC 52438</strain>
    </source>
</reference>
<evidence type="ECO:0000259" key="1">
    <source>
        <dbReference type="PROSITE" id="PS50801"/>
    </source>
</evidence>
<gene>
    <name evidence="2" type="ORF">ACFOEK_03315</name>
</gene>
<dbReference type="PROSITE" id="PS50801">
    <property type="entry name" value="STAS"/>
    <property type="match status" value="1"/>
</dbReference>
<proteinExistence type="predicted"/>
<dbReference type="EMBL" id="JBHRSZ010000002">
    <property type="protein sequence ID" value="MFC3150046.1"/>
    <property type="molecule type" value="Genomic_DNA"/>
</dbReference>
<protein>
    <submittedName>
        <fullName evidence="2">Lipid asymmetry maintenance protein MlaB</fullName>
    </submittedName>
</protein>
<dbReference type="Proteomes" id="UP001595476">
    <property type="component" value="Unassembled WGS sequence"/>
</dbReference>
<dbReference type="InterPro" id="IPR002645">
    <property type="entry name" value="STAS_dom"/>
</dbReference>
<sequence>MSCSFEQKADFLVCTLDENLTIFTVSEIYESLSEIINYDTQKIIFELSNVTEIDSAGFQLLLWIQQQFGQEKELTFSLQPESAVQSICDLYRLDLAALDGGKREAI</sequence>
<dbReference type="InterPro" id="IPR036513">
    <property type="entry name" value="STAS_dom_sf"/>
</dbReference>
<comment type="caution">
    <text evidence="2">The sequence shown here is derived from an EMBL/GenBank/DDBJ whole genome shotgun (WGS) entry which is preliminary data.</text>
</comment>
<evidence type="ECO:0000313" key="2">
    <source>
        <dbReference type="EMBL" id="MFC3150046.1"/>
    </source>
</evidence>
<name>A0ABV7HBH9_9GAMM</name>
<keyword evidence="3" id="KW-1185">Reference proteome</keyword>
<evidence type="ECO:0000313" key="3">
    <source>
        <dbReference type="Proteomes" id="UP001595476"/>
    </source>
</evidence>
<dbReference type="SUPFAM" id="SSF52091">
    <property type="entry name" value="SpoIIaa-like"/>
    <property type="match status" value="1"/>
</dbReference>
<accession>A0ABV7HBH9</accession>
<feature type="domain" description="STAS" evidence="1">
    <location>
        <begin position="1"/>
        <end position="78"/>
    </location>
</feature>
<dbReference type="Pfam" id="PF01740">
    <property type="entry name" value="STAS"/>
    <property type="match status" value="1"/>
</dbReference>
<dbReference type="RefSeq" id="WP_386716124.1">
    <property type="nucleotide sequence ID" value="NZ_JBHRSZ010000002.1"/>
</dbReference>
<dbReference type="CDD" id="cd07043">
    <property type="entry name" value="STAS_anti-anti-sigma_factors"/>
    <property type="match status" value="1"/>
</dbReference>
<dbReference type="Gene3D" id="3.30.750.24">
    <property type="entry name" value="STAS domain"/>
    <property type="match status" value="1"/>
</dbReference>
<organism evidence="2 3">
    <name type="scientific">Litoribrevibacter euphylliae</name>
    <dbReference type="NCBI Taxonomy" id="1834034"/>
    <lineage>
        <taxon>Bacteria</taxon>
        <taxon>Pseudomonadati</taxon>
        <taxon>Pseudomonadota</taxon>
        <taxon>Gammaproteobacteria</taxon>
        <taxon>Oceanospirillales</taxon>
        <taxon>Oceanospirillaceae</taxon>
        <taxon>Litoribrevibacter</taxon>
    </lineage>
</organism>